<evidence type="ECO:0000313" key="2">
    <source>
        <dbReference type="EMBL" id="QRN53735.1"/>
    </source>
</evidence>
<dbReference type="EMBL" id="CP064030">
    <property type="protein sequence ID" value="QRN53735.1"/>
    <property type="molecule type" value="Genomic_DNA"/>
</dbReference>
<feature type="signal peptide" evidence="1">
    <location>
        <begin position="1"/>
        <end position="22"/>
    </location>
</feature>
<name>A0ABX7GX03_9GAMM</name>
<dbReference type="RefSeq" id="WP_188795915.1">
    <property type="nucleotide sequence ID" value="NZ_BMIZ01000001.1"/>
</dbReference>
<keyword evidence="3" id="KW-1185">Reference proteome</keyword>
<gene>
    <name evidence="2" type="ORF">ISN74_20465</name>
</gene>
<evidence type="ECO:0000256" key="1">
    <source>
        <dbReference type="SAM" id="SignalP"/>
    </source>
</evidence>
<protein>
    <recommendedName>
        <fullName evidence="4">DUF4398 domain-containing protein</fullName>
    </recommendedName>
</protein>
<reference evidence="2 3" key="1">
    <citation type="submission" date="2020-10" db="EMBL/GenBank/DDBJ databases">
        <title>Phylogeny of dyella-like bacteria.</title>
        <authorList>
            <person name="Fu J."/>
        </authorList>
    </citation>
    <scope>NUCLEOTIDE SEQUENCE [LARGE SCALE GENOMIC DNA]</scope>
    <source>
        <strain evidence="2 3">DHOB09</strain>
    </source>
</reference>
<proteinExistence type="predicted"/>
<evidence type="ECO:0008006" key="4">
    <source>
        <dbReference type="Google" id="ProtNLM"/>
    </source>
</evidence>
<feature type="chain" id="PRO_5045619589" description="DUF4398 domain-containing protein" evidence="1">
    <location>
        <begin position="23"/>
        <end position="92"/>
    </location>
</feature>
<evidence type="ECO:0000313" key="3">
    <source>
        <dbReference type="Proteomes" id="UP000663181"/>
    </source>
</evidence>
<keyword evidence="1" id="KW-0732">Signal</keyword>
<dbReference type="Proteomes" id="UP000663181">
    <property type="component" value="Chromosome"/>
</dbReference>
<organism evidence="2 3">
    <name type="scientific">Dyella caseinilytica</name>
    <dbReference type="NCBI Taxonomy" id="1849581"/>
    <lineage>
        <taxon>Bacteria</taxon>
        <taxon>Pseudomonadati</taxon>
        <taxon>Pseudomonadota</taxon>
        <taxon>Gammaproteobacteria</taxon>
        <taxon>Lysobacterales</taxon>
        <taxon>Rhodanobacteraceae</taxon>
        <taxon>Dyella</taxon>
    </lineage>
</organism>
<accession>A0ABX7GX03</accession>
<sequence>MKRFASVAMMAGLAFVASAAMAQQQPVRDISAKKHPNLSRAQHQTDAAYKSIVAAQQANEFDLGGHAAKAKELLDQANQELKQAAEVSNANH</sequence>